<name>A0A398A8S9_BRACM</name>
<evidence type="ECO:0000313" key="2">
    <source>
        <dbReference type="Proteomes" id="UP000264353"/>
    </source>
</evidence>
<proteinExistence type="predicted"/>
<organism evidence="1 2">
    <name type="scientific">Brassica campestris</name>
    <name type="common">Field mustard</name>
    <dbReference type="NCBI Taxonomy" id="3711"/>
    <lineage>
        <taxon>Eukaryota</taxon>
        <taxon>Viridiplantae</taxon>
        <taxon>Streptophyta</taxon>
        <taxon>Embryophyta</taxon>
        <taxon>Tracheophyta</taxon>
        <taxon>Spermatophyta</taxon>
        <taxon>Magnoliopsida</taxon>
        <taxon>eudicotyledons</taxon>
        <taxon>Gunneridae</taxon>
        <taxon>Pentapetalae</taxon>
        <taxon>rosids</taxon>
        <taxon>malvids</taxon>
        <taxon>Brassicales</taxon>
        <taxon>Brassicaceae</taxon>
        <taxon>Brassiceae</taxon>
        <taxon>Brassica</taxon>
    </lineage>
</organism>
<dbReference type="AlphaFoldDB" id="A0A398A8S9"/>
<reference evidence="1 2" key="1">
    <citation type="submission" date="2018-06" db="EMBL/GenBank/DDBJ databases">
        <title>WGS assembly of Brassica rapa FPsc.</title>
        <authorList>
            <person name="Bowman J."/>
            <person name="Kohchi T."/>
            <person name="Yamato K."/>
            <person name="Jenkins J."/>
            <person name="Shu S."/>
            <person name="Ishizaki K."/>
            <person name="Yamaoka S."/>
            <person name="Nishihama R."/>
            <person name="Nakamura Y."/>
            <person name="Berger F."/>
            <person name="Adam C."/>
            <person name="Aki S."/>
            <person name="Althoff F."/>
            <person name="Araki T."/>
            <person name="Arteaga-Vazquez M."/>
            <person name="Balasubrmanian S."/>
            <person name="Bauer D."/>
            <person name="Boehm C."/>
            <person name="Briginshaw L."/>
            <person name="Caballero-Perez J."/>
            <person name="Catarino B."/>
            <person name="Chen F."/>
            <person name="Chiyoda S."/>
            <person name="Chovatia M."/>
            <person name="Davies K."/>
            <person name="Delmans M."/>
            <person name="Demura T."/>
            <person name="Dierschke T."/>
            <person name="Dolan L."/>
            <person name="Dorantes-Acosta A."/>
            <person name="Eklund D."/>
            <person name="Florent S."/>
            <person name="Flores-Sandoval E."/>
            <person name="Fujiyama A."/>
            <person name="Fukuzawa H."/>
            <person name="Galik B."/>
            <person name="Grimanelli D."/>
            <person name="Grimwood J."/>
            <person name="Grossniklaus U."/>
            <person name="Hamada T."/>
            <person name="Haseloff J."/>
            <person name="Hetherington A."/>
            <person name="Higo A."/>
            <person name="Hirakawa Y."/>
            <person name="Hundley H."/>
            <person name="Ikeda Y."/>
            <person name="Inoue K."/>
            <person name="Inoue S."/>
            <person name="Ishida S."/>
            <person name="Jia Q."/>
            <person name="Kakita M."/>
            <person name="Kanazawa T."/>
            <person name="Kawai Y."/>
            <person name="Kawashima T."/>
            <person name="Kennedy M."/>
            <person name="Kinose K."/>
            <person name="Kinoshita T."/>
            <person name="Kohara Y."/>
            <person name="Koide E."/>
            <person name="Komatsu K."/>
            <person name="Kopischke S."/>
            <person name="Kubo M."/>
            <person name="Kyozuka J."/>
            <person name="Lagercrantz U."/>
            <person name="Lin S."/>
            <person name="Lindquist E."/>
            <person name="Lipzen A."/>
            <person name="Lu C."/>
            <person name="Luna E."/>
            <person name="Martienssen R."/>
            <person name="Minamino N."/>
            <person name="Mizutani M."/>
            <person name="Mizutani M."/>
            <person name="Mochizuki N."/>
            <person name="Monte I."/>
            <person name="Mosher R."/>
            <person name="Nagasaki H."/>
            <person name="Nakagami H."/>
            <person name="Naramoto S."/>
            <person name="Nishitani K."/>
            <person name="Ohtani M."/>
            <person name="Okamoto T."/>
            <person name="Okumura M."/>
            <person name="Phillips J."/>
            <person name="Pollak B."/>
            <person name="Reinders A."/>
            <person name="Roevekamp M."/>
            <person name="Sano R."/>
            <person name="Sawa S."/>
            <person name="Schmid M."/>
            <person name="Shirakawa M."/>
            <person name="Solano R."/>
            <person name="Spunde A."/>
            <person name="Suetsugu N."/>
            <person name="Sugano S."/>
            <person name="Sugiyama A."/>
            <person name="Sun R."/>
            <person name="Suzuki Y."/>
            <person name="Takenaka M."/>
            <person name="Takezawa D."/>
            <person name="Tomogane H."/>
            <person name="Tsuzuki M."/>
            <person name="Ueda T."/>
            <person name="Umeda M."/>
            <person name="Ward J."/>
            <person name="Watanabe Y."/>
            <person name="Yazaki K."/>
            <person name="Yokoyama R."/>
            <person name="Yoshitake Y."/>
            <person name="Yotsui I."/>
            <person name="Zachgo S."/>
            <person name="Schmutz J."/>
        </authorList>
    </citation>
    <scope>NUCLEOTIDE SEQUENCE [LARGE SCALE GENOMIC DNA]</scope>
    <source>
        <strain evidence="2">cv. B-3</strain>
    </source>
</reference>
<dbReference type="Proteomes" id="UP000264353">
    <property type="component" value="Chromosome A2"/>
</dbReference>
<sequence>MAMTNGDVSRTLNPAAPLFFPQNPYLHHYYFSSPQILFISDTNLPPLSSIIVYYPLWYNNLNPTWFEATQELPPLHSQDPIQELTPPPTSRKKVFGWERSSRHDRNKLVWRRKIHYQAESNGDTTVMLRNIPNKYTNNKPWCCFGSRKILEIAHARIQGKDKLVKHFEQMIYPAEAYSAVTFIPARRGPKSTGLTIMVGKCTEAAISV</sequence>
<gene>
    <name evidence="1" type="ORF">BRARA_B00264</name>
</gene>
<accession>A0A398A8S9</accession>
<dbReference type="EMBL" id="CM010629">
    <property type="protein sequence ID" value="RID73094.1"/>
    <property type="molecule type" value="Genomic_DNA"/>
</dbReference>
<evidence type="ECO:0000313" key="1">
    <source>
        <dbReference type="EMBL" id="RID73094.1"/>
    </source>
</evidence>
<protein>
    <submittedName>
        <fullName evidence="1">Uncharacterized protein</fullName>
    </submittedName>
</protein>